<gene>
    <name evidence="3" type="ORF">NF685_02785</name>
</gene>
<feature type="domain" description="DUF306" evidence="2">
    <location>
        <begin position="157"/>
        <end position="258"/>
    </location>
</feature>
<evidence type="ECO:0000256" key="1">
    <source>
        <dbReference type="SAM" id="SignalP"/>
    </source>
</evidence>
<sequence length="279" mass="28944">MSVRHAFYASVFATTILATPVALAAEPAMTAPSGSSAAEAGSATVNGVIAPTGSAEISPDATIAVSLEDVSLADAPAITLGKSEFAPVGKGPYAYALRYDPSLIQPGHRYALRAEIRDAGKLIALSKTTPMQEGAVPADTKVSVDAVAQAVPASVVGAWTLTHIGNRKTDPAAPAFMMIRADGGLSGTGGCNRMMGRVSVDATHFTFGPTAGTRMACPGVRMTQEDAVFKAMQAVRSWKRESNRLILKDEQGTPALTLTLQKIPDHKASAAHTEPSRKS</sequence>
<proteinExistence type="predicted"/>
<dbReference type="InterPro" id="IPR038670">
    <property type="entry name" value="HslJ-like_sf"/>
</dbReference>
<evidence type="ECO:0000313" key="4">
    <source>
        <dbReference type="Proteomes" id="UP001523401"/>
    </source>
</evidence>
<evidence type="ECO:0000313" key="3">
    <source>
        <dbReference type="EMBL" id="MCO6158954.1"/>
    </source>
</evidence>
<dbReference type="InterPro" id="IPR053147">
    <property type="entry name" value="Hsp_HslJ-like"/>
</dbReference>
<evidence type="ECO:0000259" key="2">
    <source>
        <dbReference type="Pfam" id="PF03724"/>
    </source>
</evidence>
<dbReference type="PANTHER" id="PTHR35535:SF1">
    <property type="entry name" value="HEAT SHOCK PROTEIN HSLJ"/>
    <property type="match status" value="1"/>
</dbReference>
<protein>
    <submittedName>
        <fullName evidence="3">META domain-containing protein</fullName>
    </submittedName>
</protein>
<organism evidence="3 4">
    <name type="scientific">Asaia lannensis NBRC 102526</name>
    <dbReference type="NCBI Taxonomy" id="1307926"/>
    <lineage>
        <taxon>Bacteria</taxon>
        <taxon>Pseudomonadati</taxon>
        <taxon>Pseudomonadota</taxon>
        <taxon>Alphaproteobacteria</taxon>
        <taxon>Acetobacterales</taxon>
        <taxon>Acetobacteraceae</taxon>
        <taxon>Asaia</taxon>
    </lineage>
</organism>
<reference evidence="3 4" key="1">
    <citation type="submission" date="2022-06" db="EMBL/GenBank/DDBJ databases">
        <title>Whole-genome of Asaia lannensis strain LMG 27011T.</title>
        <authorList>
            <person name="Sombolestani A."/>
        </authorList>
    </citation>
    <scope>NUCLEOTIDE SEQUENCE [LARGE SCALE GENOMIC DNA]</scope>
    <source>
        <strain evidence="3 4">NBRC 102526</strain>
    </source>
</reference>
<feature type="chain" id="PRO_5047371499" evidence="1">
    <location>
        <begin position="25"/>
        <end position="279"/>
    </location>
</feature>
<dbReference type="EMBL" id="JAMXQU010000002">
    <property type="protein sequence ID" value="MCO6158954.1"/>
    <property type="molecule type" value="Genomic_DNA"/>
</dbReference>
<dbReference type="RefSeq" id="WP_252848511.1">
    <property type="nucleotide sequence ID" value="NZ_BAPW01000012.1"/>
</dbReference>
<dbReference type="InterPro" id="IPR039366">
    <property type="entry name" value="Pilotin"/>
</dbReference>
<dbReference type="Gene3D" id="2.40.128.270">
    <property type="match status" value="1"/>
</dbReference>
<dbReference type="PANTHER" id="PTHR35535">
    <property type="entry name" value="HEAT SHOCK PROTEIN HSLJ"/>
    <property type="match status" value="1"/>
</dbReference>
<accession>A0ABT1CG07</accession>
<dbReference type="Pfam" id="PF09619">
    <property type="entry name" value="YscW"/>
    <property type="match status" value="1"/>
</dbReference>
<name>A0ABT1CG07_9PROT</name>
<keyword evidence="1" id="KW-0732">Signal</keyword>
<comment type="caution">
    <text evidence="3">The sequence shown here is derived from an EMBL/GenBank/DDBJ whole genome shotgun (WGS) entry which is preliminary data.</text>
</comment>
<dbReference type="Proteomes" id="UP001523401">
    <property type="component" value="Unassembled WGS sequence"/>
</dbReference>
<dbReference type="Pfam" id="PF03724">
    <property type="entry name" value="META"/>
    <property type="match status" value="1"/>
</dbReference>
<keyword evidence="4" id="KW-1185">Reference proteome</keyword>
<dbReference type="InterPro" id="IPR005184">
    <property type="entry name" value="DUF306_Meta_HslJ"/>
</dbReference>
<feature type="signal peptide" evidence="1">
    <location>
        <begin position="1"/>
        <end position="24"/>
    </location>
</feature>